<evidence type="ECO:0000256" key="3">
    <source>
        <dbReference type="SAM" id="Phobius"/>
    </source>
</evidence>
<keyword evidence="2" id="KW-0560">Oxidoreductase</keyword>
<dbReference type="Pfam" id="PF00106">
    <property type="entry name" value="adh_short"/>
    <property type="match status" value="1"/>
</dbReference>
<dbReference type="PANTHER" id="PTHR24322">
    <property type="entry name" value="PKSB"/>
    <property type="match status" value="1"/>
</dbReference>
<dbReference type="InterPro" id="IPR036291">
    <property type="entry name" value="NAD(P)-bd_dom_sf"/>
</dbReference>
<organism evidence="4 5">
    <name type="scientific">Peronospora destructor</name>
    <dbReference type="NCBI Taxonomy" id="86335"/>
    <lineage>
        <taxon>Eukaryota</taxon>
        <taxon>Sar</taxon>
        <taxon>Stramenopiles</taxon>
        <taxon>Oomycota</taxon>
        <taxon>Peronosporomycetes</taxon>
        <taxon>Peronosporales</taxon>
        <taxon>Peronosporaceae</taxon>
        <taxon>Peronospora</taxon>
    </lineage>
</organism>
<name>A0AAV0T9H6_9STRA</name>
<keyword evidence="5" id="KW-1185">Reference proteome</keyword>
<evidence type="ECO:0000256" key="2">
    <source>
        <dbReference type="ARBA" id="ARBA00023002"/>
    </source>
</evidence>
<dbReference type="PRINTS" id="PR00081">
    <property type="entry name" value="GDHRDH"/>
</dbReference>
<keyword evidence="3" id="KW-0472">Membrane</keyword>
<dbReference type="AlphaFoldDB" id="A0AAV0T9H6"/>
<dbReference type="Gene3D" id="3.40.50.720">
    <property type="entry name" value="NAD(P)-binding Rossmann-like Domain"/>
    <property type="match status" value="1"/>
</dbReference>
<evidence type="ECO:0000256" key="1">
    <source>
        <dbReference type="ARBA" id="ARBA00006484"/>
    </source>
</evidence>
<protein>
    <submittedName>
        <fullName evidence="4">Uncharacterized protein</fullName>
    </submittedName>
</protein>
<dbReference type="EMBL" id="CANTFM010000305">
    <property type="protein sequence ID" value="CAI5717624.1"/>
    <property type="molecule type" value="Genomic_DNA"/>
</dbReference>
<dbReference type="Proteomes" id="UP001162029">
    <property type="component" value="Unassembled WGS sequence"/>
</dbReference>
<dbReference type="SUPFAM" id="SSF51735">
    <property type="entry name" value="NAD(P)-binding Rossmann-fold domains"/>
    <property type="match status" value="1"/>
</dbReference>
<comment type="similarity">
    <text evidence="1">Belongs to the short-chain dehydrogenases/reductases (SDR) family.</text>
</comment>
<comment type="caution">
    <text evidence="4">The sequence shown here is derived from an EMBL/GenBank/DDBJ whole genome shotgun (WGS) entry which is preliminary data.</text>
</comment>
<evidence type="ECO:0000313" key="4">
    <source>
        <dbReference type="EMBL" id="CAI5717624.1"/>
    </source>
</evidence>
<evidence type="ECO:0000313" key="5">
    <source>
        <dbReference type="Proteomes" id="UP001162029"/>
    </source>
</evidence>
<proteinExistence type="inferred from homology"/>
<keyword evidence="3" id="KW-0812">Transmembrane</keyword>
<dbReference type="GO" id="GO:0016616">
    <property type="term" value="F:oxidoreductase activity, acting on the CH-OH group of donors, NAD or NADP as acceptor"/>
    <property type="evidence" value="ECO:0007669"/>
    <property type="project" value="TreeGrafter"/>
</dbReference>
<feature type="transmembrane region" description="Helical" evidence="3">
    <location>
        <begin position="15"/>
        <end position="43"/>
    </location>
</feature>
<sequence>MFDWIWPEKSVTGDVVVITGGAMGLGRLLALRFALLGAVVVIWDMHTDLGHEVVNQIQATGGTAQFYNIDVTDRDKVYTIGHQVLDKYETVDVLINNAAIVNGRPLLESSDVMVERTMAVNATSHF</sequence>
<accession>A0AAV0T9H6</accession>
<keyword evidence="3" id="KW-1133">Transmembrane helix</keyword>
<dbReference type="InterPro" id="IPR002347">
    <property type="entry name" value="SDR_fam"/>
</dbReference>
<gene>
    <name evidence="4" type="ORF">PDE001_LOCUS1715</name>
</gene>
<reference evidence="4" key="1">
    <citation type="submission" date="2022-12" db="EMBL/GenBank/DDBJ databases">
        <authorList>
            <person name="Webb A."/>
        </authorList>
    </citation>
    <scope>NUCLEOTIDE SEQUENCE</scope>
    <source>
        <strain evidence="4">Pd1</strain>
    </source>
</reference>
<dbReference type="PANTHER" id="PTHR24322:SF736">
    <property type="entry name" value="RETINOL DEHYDROGENASE 10"/>
    <property type="match status" value="1"/>
</dbReference>